<organism evidence="1 2">
    <name type="scientific">Candidatus Nitrosocosmicus franklandianus</name>
    <dbReference type="NCBI Taxonomy" id="1798806"/>
    <lineage>
        <taxon>Archaea</taxon>
        <taxon>Nitrososphaerota</taxon>
        <taxon>Nitrososphaeria</taxon>
        <taxon>Nitrososphaerales</taxon>
        <taxon>Nitrososphaeraceae</taxon>
        <taxon>Candidatus Nitrosocosmicus</taxon>
    </lineage>
</organism>
<dbReference type="AlphaFoldDB" id="A0A484IBI4"/>
<protein>
    <submittedName>
        <fullName evidence="1">Uncharacterized protein</fullName>
    </submittedName>
</protein>
<dbReference type="OrthoDB" id="5791at2157"/>
<dbReference type="Proteomes" id="UP000294299">
    <property type="component" value="Chromosome NFRAN"/>
</dbReference>
<proteinExistence type="predicted"/>
<dbReference type="EMBL" id="LR216287">
    <property type="protein sequence ID" value="VFJ12379.1"/>
    <property type="molecule type" value="Genomic_DNA"/>
</dbReference>
<dbReference type="KEGG" id="nfn:NFRAN_0058"/>
<evidence type="ECO:0000313" key="2">
    <source>
        <dbReference type="Proteomes" id="UP000294299"/>
    </source>
</evidence>
<keyword evidence="2" id="KW-1185">Reference proteome</keyword>
<evidence type="ECO:0000313" key="1">
    <source>
        <dbReference type="EMBL" id="VFJ12379.1"/>
    </source>
</evidence>
<dbReference type="RefSeq" id="WP_134482531.1">
    <property type="nucleotide sequence ID" value="NZ_LR216287.1"/>
</dbReference>
<sequence>MANENIKKCLEESGEVMIRLDNNESIELHKHNVRFEDSSQEIVVDTGTETYWISADKVSYYWIHKEGMEKG</sequence>
<gene>
    <name evidence="1" type="ORF">NFRAN_0058</name>
</gene>
<accession>A0A484IBI4</accession>
<reference evidence="1 2" key="1">
    <citation type="submission" date="2019-02" db="EMBL/GenBank/DDBJ databases">
        <authorList>
            <person name="Lehtovirta-Morley E L."/>
        </authorList>
    </citation>
    <scope>NUCLEOTIDE SEQUENCE [LARGE SCALE GENOMIC DNA]</scope>
    <source>
        <strain evidence="1">NFRAN1</strain>
    </source>
</reference>
<name>A0A484IBI4_9ARCH</name>
<dbReference type="GeneID" id="39419660"/>